<evidence type="ECO:0000256" key="1">
    <source>
        <dbReference type="SAM" id="MobiDB-lite"/>
    </source>
</evidence>
<feature type="compositionally biased region" description="Basic and acidic residues" evidence="1">
    <location>
        <begin position="493"/>
        <end position="504"/>
    </location>
</feature>
<evidence type="ECO:0000313" key="4">
    <source>
        <dbReference type="Proteomes" id="UP000011761"/>
    </source>
</evidence>
<sequence>MSHLSPAPPPHEPRAANTGRSRARSRQPNGRPSKRLILCEDGTWLNSDSSSTEASVATPSNITRLARAIKPLSSDGIPQIVYYHFGVGAGGGVVDKLAGATGGGLAEIVREGYNYIATNWIPGDEIYIFGFSRGAYTARAIAGLIGEVGVLTNKGLPYLAEIFRDVQHKHDKRYVPKNPDIPFPDKPSALDPAYNQELQRRRLTRLYVPIKVIGVFDTVGSLGFPKIGWLQRAGLQSNAMRELSFYDTSLSNCIEYAFQALALDERRYAFQPTLWEKFEDNETVLRQVWFAGAHGNIGGAYEDQQMATTTLAWMMAQCQQFLDFDVDYLMDQWEAAEDYYERHDQKVRPWAFGKTFTGVGGIYALGGSKVRTPGRYCAVDPYNGRQTRDPLIDTCEYIHPSVRARIKLGGPGLEDRGRYECEALRDWKLMIEARDDGGKLPDVFWRSRARPEEGFAKILPEAPLAQLETELLQYDPETRDYVLRPAGVRQRRSTRDRSRRRPAD</sequence>
<feature type="region of interest" description="Disordered" evidence="1">
    <location>
        <begin position="483"/>
        <end position="504"/>
    </location>
</feature>
<dbReference type="OrthoDB" id="3057168at2759"/>
<dbReference type="PANTHER" id="PTHR33840:SF1">
    <property type="entry name" value="TLE1 PHOSPHOLIPASE DOMAIN-CONTAINING PROTEIN"/>
    <property type="match status" value="1"/>
</dbReference>
<dbReference type="PANTHER" id="PTHR33840">
    <property type="match status" value="1"/>
</dbReference>
<dbReference type="GeneID" id="19117502"/>
<dbReference type="InterPro" id="IPR029058">
    <property type="entry name" value="AB_hydrolase_fold"/>
</dbReference>
<dbReference type="eggNOG" id="ENOG502RQSD">
    <property type="taxonomic scope" value="Eukaryota"/>
</dbReference>
<dbReference type="InterPro" id="IPR018712">
    <property type="entry name" value="Tle1-like_cat"/>
</dbReference>
<dbReference type="SUPFAM" id="SSF53474">
    <property type="entry name" value="alpha/beta-Hydrolases"/>
    <property type="match status" value="1"/>
</dbReference>
<feature type="compositionally biased region" description="Pro residues" evidence="1">
    <location>
        <begin position="1"/>
        <end position="10"/>
    </location>
</feature>
<feature type="domain" description="T6SS Phospholipase effector Tle1-like catalytic" evidence="2">
    <location>
        <begin position="34"/>
        <end position="317"/>
    </location>
</feature>
<dbReference type="RefSeq" id="XP_007680078.1">
    <property type="nucleotide sequence ID" value="XM_007681888.1"/>
</dbReference>
<reference evidence="3 4" key="1">
    <citation type="journal article" date="2012" name="PLoS Pathog.">
        <title>Diverse lifestyles and strategies of plant pathogenesis encoded in the genomes of eighteen Dothideomycetes fungi.</title>
        <authorList>
            <person name="Ohm R.A."/>
            <person name="Feau N."/>
            <person name="Henrissat B."/>
            <person name="Schoch C.L."/>
            <person name="Horwitz B.A."/>
            <person name="Barry K.W."/>
            <person name="Condon B.J."/>
            <person name="Copeland A.C."/>
            <person name="Dhillon B."/>
            <person name="Glaser F."/>
            <person name="Hesse C.N."/>
            <person name="Kosti I."/>
            <person name="LaButti K."/>
            <person name="Lindquist E.A."/>
            <person name="Lucas S."/>
            <person name="Salamov A.A."/>
            <person name="Bradshaw R.E."/>
            <person name="Ciuffetti L."/>
            <person name="Hamelin R.C."/>
            <person name="Kema G.H.J."/>
            <person name="Lawrence C."/>
            <person name="Scott J.A."/>
            <person name="Spatafora J.W."/>
            <person name="Turgeon B.G."/>
            <person name="de Wit P.J.G.M."/>
            <person name="Zhong S."/>
            <person name="Goodwin S.B."/>
            <person name="Grigoriev I.V."/>
        </authorList>
    </citation>
    <scope>NUCLEOTIDE SEQUENCE [LARGE SCALE GENOMIC DNA]</scope>
    <source>
        <strain evidence="3 4">UAMH 10762</strain>
    </source>
</reference>
<proteinExistence type="predicted"/>
<dbReference type="OMA" id="QTNEYIH"/>
<accession>M2N1B2</accession>
<organism evidence="3 4">
    <name type="scientific">Baudoinia panamericana (strain UAMH 10762)</name>
    <name type="common">Angels' share fungus</name>
    <name type="synonym">Baudoinia compniacensis (strain UAMH 10762)</name>
    <dbReference type="NCBI Taxonomy" id="717646"/>
    <lineage>
        <taxon>Eukaryota</taxon>
        <taxon>Fungi</taxon>
        <taxon>Dikarya</taxon>
        <taxon>Ascomycota</taxon>
        <taxon>Pezizomycotina</taxon>
        <taxon>Dothideomycetes</taxon>
        <taxon>Dothideomycetidae</taxon>
        <taxon>Mycosphaerellales</taxon>
        <taxon>Teratosphaeriaceae</taxon>
        <taxon>Baudoinia</taxon>
    </lineage>
</organism>
<protein>
    <recommendedName>
        <fullName evidence="2">T6SS Phospholipase effector Tle1-like catalytic domain-containing protein</fullName>
    </recommendedName>
</protein>
<dbReference type="AlphaFoldDB" id="M2N1B2"/>
<dbReference type="KEGG" id="bcom:BAUCODRAFT_95968"/>
<feature type="region of interest" description="Disordered" evidence="1">
    <location>
        <begin position="1"/>
        <end position="34"/>
    </location>
</feature>
<dbReference type="HOGENOM" id="CLU_005049_1_1_1"/>
<evidence type="ECO:0000259" key="2">
    <source>
        <dbReference type="Pfam" id="PF09994"/>
    </source>
</evidence>
<gene>
    <name evidence="3" type="ORF">BAUCODRAFT_95968</name>
</gene>
<keyword evidence="4" id="KW-1185">Reference proteome</keyword>
<dbReference type="EMBL" id="KB445561">
    <property type="protein sequence ID" value="EMC92724.1"/>
    <property type="molecule type" value="Genomic_DNA"/>
</dbReference>
<name>M2N1B2_BAUPA</name>
<dbReference type="Pfam" id="PF09994">
    <property type="entry name" value="T6SS_Tle1-like_cat"/>
    <property type="match status" value="1"/>
</dbReference>
<evidence type="ECO:0000313" key="3">
    <source>
        <dbReference type="EMBL" id="EMC92724.1"/>
    </source>
</evidence>
<dbReference type="Proteomes" id="UP000011761">
    <property type="component" value="Unassembled WGS sequence"/>
</dbReference>